<feature type="domain" description="Alpha/beta hydrolase fold-3" evidence="2">
    <location>
        <begin position="84"/>
        <end position="316"/>
    </location>
</feature>
<dbReference type="PANTHER" id="PTHR48081">
    <property type="entry name" value="AB HYDROLASE SUPERFAMILY PROTEIN C4A8.06C"/>
    <property type="match status" value="1"/>
</dbReference>
<evidence type="ECO:0000313" key="4">
    <source>
        <dbReference type="Proteomes" id="UP001465976"/>
    </source>
</evidence>
<keyword evidence="4" id="KW-1185">Reference proteome</keyword>
<dbReference type="InterPro" id="IPR050300">
    <property type="entry name" value="GDXG_lipolytic_enzyme"/>
</dbReference>
<keyword evidence="1" id="KW-0378">Hydrolase</keyword>
<dbReference type="Proteomes" id="UP001465976">
    <property type="component" value="Unassembled WGS sequence"/>
</dbReference>
<reference evidence="3 4" key="1">
    <citation type="submission" date="2024-02" db="EMBL/GenBank/DDBJ databases">
        <title>A draft genome for the cacao thread blight pathogen Marasmius crinis-equi.</title>
        <authorList>
            <person name="Cohen S.P."/>
            <person name="Baruah I.K."/>
            <person name="Amoako-Attah I."/>
            <person name="Bukari Y."/>
            <person name="Meinhardt L.W."/>
            <person name="Bailey B.A."/>
        </authorList>
    </citation>
    <scope>NUCLEOTIDE SEQUENCE [LARGE SCALE GENOMIC DNA]</scope>
    <source>
        <strain evidence="3 4">GH-76</strain>
    </source>
</reference>
<dbReference type="SUPFAM" id="SSF53474">
    <property type="entry name" value="alpha/beta-Hydrolases"/>
    <property type="match status" value="1"/>
</dbReference>
<dbReference type="InterPro" id="IPR013094">
    <property type="entry name" value="AB_hydrolase_3"/>
</dbReference>
<proteinExistence type="predicted"/>
<accession>A0ABR3FUG1</accession>
<dbReference type="InterPro" id="IPR029058">
    <property type="entry name" value="AB_hydrolase_fold"/>
</dbReference>
<protein>
    <recommendedName>
        <fullName evidence="2">Alpha/beta hydrolase fold-3 domain-containing protein</fullName>
    </recommendedName>
</protein>
<evidence type="ECO:0000259" key="2">
    <source>
        <dbReference type="Pfam" id="PF07859"/>
    </source>
</evidence>
<organism evidence="3 4">
    <name type="scientific">Marasmius crinis-equi</name>
    <dbReference type="NCBI Taxonomy" id="585013"/>
    <lineage>
        <taxon>Eukaryota</taxon>
        <taxon>Fungi</taxon>
        <taxon>Dikarya</taxon>
        <taxon>Basidiomycota</taxon>
        <taxon>Agaricomycotina</taxon>
        <taxon>Agaricomycetes</taxon>
        <taxon>Agaricomycetidae</taxon>
        <taxon>Agaricales</taxon>
        <taxon>Marasmiineae</taxon>
        <taxon>Marasmiaceae</taxon>
        <taxon>Marasmius</taxon>
    </lineage>
</organism>
<evidence type="ECO:0000313" key="3">
    <source>
        <dbReference type="EMBL" id="KAL0578756.1"/>
    </source>
</evidence>
<dbReference type="Gene3D" id="3.40.50.1820">
    <property type="entry name" value="alpha/beta hydrolase"/>
    <property type="match status" value="1"/>
</dbReference>
<dbReference type="EMBL" id="JBAHYK010000086">
    <property type="protein sequence ID" value="KAL0578756.1"/>
    <property type="molecule type" value="Genomic_DNA"/>
</dbReference>
<dbReference type="PANTHER" id="PTHR48081:SF26">
    <property type="entry name" value="ALPHA_BETA HYDROLASE FOLD-3 DOMAIN-CONTAINING PROTEIN"/>
    <property type="match status" value="1"/>
</dbReference>
<sequence length="339" mass="37286">MHIISHVVSVLDKTGPLTREPSHLRLEGEDGVWVEPVPDLIVRELKTWASVASVEPIRIPGYFFGTRLGVDHDPAARKHKVIYSLHGGSYIQCSAHPSDINSTIARALIDKTNNAVTSVFAIEYRRSTTDPLEPSNPFPTALIDALAGYNYLVSTLSIPASNIIVEGDSAGGNLALALTRYLVEHQTAGVPGMPPPPGGLLLLSPWCDIGFSHDVPRSKYTLSKDYDPPPNGMDYAKEAFVGPHGMGAAEINPYISPASRHRSMRASFEGFPKTFICAGEQENLHPQIQLLKQKMAKDLGEGVTYWEGKDESHDYLIFPWLSATWDRTMKEISNWISSL</sequence>
<evidence type="ECO:0000256" key="1">
    <source>
        <dbReference type="ARBA" id="ARBA00022801"/>
    </source>
</evidence>
<dbReference type="Pfam" id="PF07859">
    <property type="entry name" value="Abhydrolase_3"/>
    <property type="match status" value="1"/>
</dbReference>
<name>A0ABR3FUG1_9AGAR</name>
<gene>
    <name evidence="3" type="ORF">V5O48_003254</name>
</gene>
<comment type="caution">
    <text evidence="3">The sequence shown here is derived from an EMBL/GenBank/DDBJ whole genome shotgun (WGS) entry which is preliminary data.</text>
</comment>